<accession>A0ABX3DGB8</accession>
<name>A0ABX3DGB8_9VIBR</name>
<comment type="caution">
    <text evidence="1">The sequence shown here is derived from an EMBL/GenBank/DDBJ whole genome shotgun (WGS) entry which is preliminary data.</text>
</comment>
<proteinExistence type="predicted"/>
<dbReference type="SUPFAM" id="SSF54427">
    <property type="entry name" value="NTF2-like"/>
    <property type="match status" value="1"/>
</dbReference>
<gene>
    <name evidence="1" type="ORF">BI375_02585</name>
</gene>
<keyword evidence="2" id="KW-1185">Reference proteome</keyword>
<dbReference type="Gene3D" id="3.10.450.50">
    <property type="match status" value="1"/>
</dbReference>
<sequence length="84" mass="9810">MSTMQIAIEENKRCAIAFYEIAYRGKRRKAAELYVRYDYIKHNPLVGNGTEPFIAYFERMQEEYPNKDITFVRAVAEGNLVALL</sequence>
<dbReference type="InterPro" id="IPR032710">
    <property type="entry name" value="NTF2-like_dom_sf"/>
</dbReference>
<dbReference type="Proteomes" id="UP000180133">
    <property type="component" value="Unassembled WGS sequence"/>
</dbReference>
<organism evidence="1 2">
    <name type="scientific">Vibrio rotiferianus</name>
    <dbReference type="NCBI Taxonomy" id="190895"/>
    <lineage>
        <taxon>Bacteria</taxon>
        <taxon>Pseudomonadati</taxon>
        <taxon>Pseudomonadota</taxon>
        <taxon>Gammaproteobacteria</taxon>
        <taxon>Vibrionales</taxon>
        <taxon>Vibrionaceae</taxon>
        <taxon>Vibrio</taxon>
    </lineage>
</organism>
<evidence type="ECO:0000313" key="2">
    <source>
        <dbReference type="Proteomes" id="UP000180133"/>
    </source>
</evidence>
<evidence type="ECO:0000313" key="1">
    <source>
        <dbReference type="EMBL" id="OHY96420.1"/>
    </source>
</evidence>
<protein>
    <submittedName>
        <fullName evidence="1">Uncharacterized protein</fullName>
    </submittedName>
</protein>
<dbReference type="EMBL" id="MKFT01000001">
    <property type="protein sequence ID" value="OHY96420.1"/>
    <property type="molecule type" value="Genomic_DNA"/>
</dbReference>
<reference evidence="1 2" key="1">
    <citation type="submission" date="2016-09" db="EMBL/GenBank/DDBJ databases">
        <title>Isolation, identification and antibiotic sensitivity analysis of bacterial pathogen from juvenile Hippocampus erectus with tail-rotted disease.</title>
        <authorList>
            <person name="Yang Q."/>
        </authorList>
    </citation>
    <scope>NUCLEOTIDE SEQUENCE [LARGE SCALE GENOMIC DNA]</scope>
    <source>
        <strain evidence="1 2">HM-10</strain>
    </source>
</reference>